<organism evidence="2">
    <name type="scientific">metagenome</name>
    <dbReference type="NCBI Taxonomy" id="256318"/>
    <lineage>
        <taxon>unclassified sequences</taxon>
        <taxon>metagenomes</taxon>
    </lineage>
</organism>
<evidence type="ECO:0000313" key="2">
    <source>
        <dbReference type="EMBL" id="CUR59055.1"/>
    </source>
</evidence>
<proteinExistence type="predicted"/>
<dbReference type="AlphaFoldDB" id="A0A2P2CAN0"/>
<name>A0A2P2CAN0_9ZZZZ</name>
<dbReference type="EMBL" id="CZKB01000009">
    <property type="protein sequence ID" value="CUR59055.1"/>
    <property type="molecule type" value="Genomic_DNA"/>
</dbReference>
<feature type="domain" description="SnoaL-like" evidence="1">
    <location>
        <begin position="27"/>
        <end position="128"/>
    </location>
</feature>
<dbReference type="Pfam" id="PF12680">
    <property type="entry name" value="SnoaL_2"/>
    <property type="match status" value="1"/>
</dbReference>
<evidence type="ECO:0000259" key="1">
    <source>
        <dbReference type="Pfam" id="PF12680"/>
    </source>
</evidence>
<dbReference type="Gene3D" id="3.10.450.50">
    <property type="match status" value="1"/>
</dbReference>
<dbReference type="InterPro" id="IPR032710">
    <property type="entry name" value="NTF2-like_dom_sf"/>
</dbReference>
<dbReference type="SUPFAM" id="SSF54427">
    <property type="entry name" value="NTF2-like"/>
    <property type="match status" value="1"/>
</dbReference>
<protein>
    <recommendedName>
        <fullName evidence="1">SnoaL-like domain-containing protein</fullName>
    </recommendedName>
</protein>
<dbReference type="InterPro" id="IPR037401">
    <property type="entry name" value="SnoaL-like"/>
</dbReference>
<accession>A0A2P2CAN0</accession>
<reference evidence="2" key="1">
    <citation type="submission" date="2015-08" db="EMBL/GenBank/DDBJ databases">
        <authorList>
            <person name="Babu N.S."/>
            <person name="Beckwith C.J."/>
            <person name="Beseler K.G."/>
            <person name="Brison A."/>
            <person name="Carone J.V."/>
            <person name="Caskin T.P."/>
            <person name="Diamond M."/>
            <person name="Durham M.E."/>
            <person name="Foxe J.M."/>
            <person name="Go M."/>
            <person name="Henderson B.A."/>
            <person name="Jones I.B."/>
            <person name="McGettigan J.A."/>
            <person name="Micheletti S.J."/>
            <person name="Nasrallah M.E."/>
            <person name="Ortiz D."/>
            <person name="Piller C.R."/>
            <person name="Privatt S.R."/>
            <person name="Schneider S.L."/>
            <person name="Sharp S."/>
            <person name="Smith T.C."/>
            <person name="Stanton J.D."/>
            <person name="Ullery H.E."/>
            <person name="Wilson R.J."/>
            <person name="Serrano M.G."/>
            <person name="Buck G."/>
            <person name="Lee V."/>
            <person name="Wang Y."/>
            <person name="Carvalho R."/>
            <person name="Voegtly L."/>
            <person name="Shi R."/>
            <person name="Duckworth R."/>
            <person name="Johnson A."/>
            <person name="Loviza R."/>
            <person name="Walstead R."/>
            <person name="Shah Z."/>
            <person name="Kiflezghi M."/>
            <person name="Wade K."/>
            <person name="Ball S.L."/>
            <person name="Bradley K.W."/>
            <person name="Asai D.J."/>
            <person name="Bowman C.A."/>
            <person name="Russell D.A."/>
            <person name="Pope W.H."/>
            <person name="Jacobs-Sera D."/>
            <person name="Hendrix R.W."/>
            <person name="Hatfull G.F."/>
        </authorList>
    </citation>
    <scope>NUCLEOTIDE SEQUENCE</scope>
</reference>
<gene>
    <name evidence="2" type="ORF">NOCA1170043</name>
</gene>
<sequence>MKTASKTTATGTTTDTVTSTRNVEEVVRAYLATWNATEEQEQQGLLARHWSPEVSYVDPLAAVQGHDGLRAVVSGVHEQFPGLVFSLVGDIDSHHDQLRFQWGLGPAGAEPVVIGFDVLVLDQAGRILDVRGFLDRIPQ</sequence>